<organism evidence="1">
    <name type="scientific">Ceratitis capitata</name>
    <name type="common">Mediterranean fruit fly</name>
    <name type="synonym">Tephritis capitata</name>
    <dbReference type="NCBI Taxonomy" id="7213"/>
    <lineage>
        <taxon>Eukaryota</taxon>
        <taxon>Metazoa</taxon>
        <taxon>Ecdysozoa</taxon>
        <taxon>Arthropoda</taxon>
        <taxon>Hexapoda</taxon>
        <taxon>Insecta</taxon>
        <taxon>Pterygota</taxon>
        <taxon>Neoptera</taxon>
        <taxon>Endopterygota</taxon>
        <taxon>Diptera</taxon>
        <taxon>Brachycera</taxon>
        <taxon>Muscomorpha</taxon>
        <taxon>Tephritoidea</taxon>
        <taxon>Tephritidae</taxon>
        <taxon>Ceratitis</taxon>
        <taxon>Ceratitis</taxon>
    </lineage>
</organism>
<protein>
    <submittedName>
        <fullName evidence="1">Uncharacterized protein</fullName>
    </submittedName>
</protein>
<accession>W8BHX5</accession>
<dbReference type="AlphaFoldDB" id="W8BHX5"/>
<proteinExistence type="evidence at transcript level"/>
<evidence type="ECO:0000313" key="1">
    <source>
        <dbReference type="EMBL" id="JAB98357.1"/>
    </source>
</evidence>
<reference evidence="1" key="2">
    <citation type="journal article" date="2014" name="BMC Genomics">
        <title>A genomic perspective to assessing quality of mass-reared SIT flies used in Mediterranean fruit fly (Ceratitis capitata) eradication in California.</title>
        <authorList>
            <person name="Calla B."/>
            <person name="Hall B."/>
            <person name="Hou S."/>
            <person name="Geib S.M."/>
        </authorList>
    </citation>
    <scope>NUCLEOTIDE SEQUENCE</scope>
</reference>
<reference evidence="1" key="1">
    <citation type="submission" date="2013-07" db="EMBL/GenBank/DDBJ databases">
        <authorList>
            <person name="Geib S."/>
        </authorList>
    </citation>
    <scope>NUCLEOTIDE SEQUENCE</scope>
</reference>
<sequence>MQNENMVGLKMCVTTKIKATNSNIYKSGINESNNNINVQLKNNSSLKRVAAVKLHKTVKSNSNNNNSKIKQTSEISCKNNSKYNKINCDSNTNSYDNKNCQSNIVVKININSAIINSWSMHMLCQQRS</sequence>
<name>W8BHX5_CERCA</name>
<dbReference type="EMBL" id="GAMC01008198">
    <property type="protein sequence ID" value="JAB98357.1"/>
    <property type="molecule type" value="mRNA"/>
</dbReference>